<organism evidence="2 3">
    <name type="scientific">Dreissena polymorpha</name>
    <name type="common">Zebra mussel</name>
    <name type="synonym">Mytilus polymorpha</name>
    <dbReference type="NCBI Taxonomy" id="45954"/>
    <lineage>
        <taxon>Eukaryota</taxon>
        <taxon>Metazoa</taxon>
        <taxon>Spiralia</taxon>
        <taxon>Lophotrochozoa</taxon>
        <taxon>Mollusca</taxon>
        <taxon>Bivalvia</taxon>
        <taxon>Autobranchia</taxon>
        <taxon>Heteroconchia</taxon>
        <taxon>Euheterodonta</taxon>
        <taxon>Imparidentia</taxon>
        <taxon>Neoheterodontei</taxon>
        <taxon>Myida</taxon>
        <taxon>Dreissenoidea</taxon>
        <taxon>Dreissenidae</taxon>
        <taxon>Dreissena</taxon>
    </lineage>
</organism>
<keyword evidence="3" id="KW-1185">Reference proteome</keyword>
<evidence type="ECO:0000313" key="2">
    <source>
        <dbReference type="EMBL" id="KAH3897208.1"/>
    </source>
</evidence>
<dbReference type="OrthoDB" id="6045977at2759"/>
<feature type="transmembrane region" description="Helical" evidence="1">
    <location>
        <begin position="152"/>
        <end position="176"/>
    </location>
</feature>
<evidence type="ECO:0000256" key="1">
    <source>
        <dbReference type="SAM" id="Phobius"/>
    </source>
</evidence>
<feature type="transmembrane region" description="Helical" evidence="1">
    <location>
        <begin position="109"/>
        <end position="132"/>
    </location>
</feature>
<name>A0A9D4SAZ8_DREPO</name>
<reference evidence="2" key="2">
    <citation type="submission" date="2020-11" db="EMBL/GenBank/DDBJ databases">
        <authorList>
            <person name="McCartney M.A."/>
            <person name="Auch B."/>
            <person name="Kono T."/>
            <person name="Mallez S."/>
            <person name="Becker A."/>
            <person name="Gohl D.M."/>
            <person name="Silverstein K.A.T."/>
            <person name="Koren S."/>
            <person name="Bechman K.B."/>
            <person name="Herman A."/>
            <person name="Abrahante J.E."/>
            <person name="Garbe J."/>
        </authorList>
    </citation>
    <scope>NUCLEOTIDE SEQUENCE</scope>
    <source>
        <strain evidence="2">Duluth1</strain>
        <tissue evidence="2">Whole animal</tissue>
    </source>
</reference>
<feature type="transmembrane region" description="Helical" evidence="1">
    <location>
        <begin position="12"/>
        <end position="33"/>
    </location>
</feature>
<protein>
    <submittedName>
        <fullName evidence="2">Uncharacterized protein</fullName>
    </submittedName>
</protein>
<dbReference type="EMBL" id="JAIWYP010000001">
    <property type="protein sequence ID" value="KAH3897208.1"/>
    <property type="molecule type" value="Genomic_DNA"/>
</dbReference>
<dbReference type="Gene3D" id="1.20.140.150">
    <property type="match status" value="1"/>
</dbReference>
<dbReference type="AlphaFoldDB" id="A0A9D4SAZ8"/>
<comment type="caution">
    <text evidence="2">The sequence shown here is derived from an EMBL/GenBank/DDBJ whole genome shotgun (WGS) entry which is preliminary data.</text>
</comment>
<reference evidence="2" key="1">
    <citation type="journal article" date="2019" name="bioRxiv">
        <title>The Genome of the Zebra Mussel, Dreissena polymorpha: A Resource for Invasive Species Research.</title>
        <authorList>
            <person name="McCartney M.A."/>
            <person name="Auch B."/>
            <person name="Kono T."/>
            <person name="Mallez S."/>
            <person name="Zhang Y."/>
            <person name="Obille A."/>
            <person name="Becker A."/>
            <person name="Abrahante J.E."/>
            <person name="Garbe J."/>
            <person name="Badalamenti J.P."/>
            <person name="Herman A."/>
            <person name="Mangelson H."/>
            <person name="Liachko I."/>
            <person name="Sullivan S."/>
            <person name="Sone E.D."/>
            <person name="Koren S."/>
            <person name="Silverstein K.A.T."/>
            <person name="Beckman K.B."/>
            <person name="Gohl D.M."/>
        </authorList>
    </citation>
    <scope>NUCLEOTIDE SEQUENCE</scope>
    <source>
        <strain evidence="2">Duluth1</strain>
        <tissue evidence="2">Whole animal</tissue>
    </source>
</reference>
<keyword evidence="1" id="KW-0812">Transmembrane</keyword>
<feature type="transmembrane region" description="Helical" evidence="1">
    <location>
        <begin position="79"/>
        <end position="102"/>
    </location>
</feature>
<proteinExistence type="predicted"/>
<keyword evidence="1" id="KW-1133">Transmembrane helix</keyword>
<accession>A0A9D4SAZ8</accession>
<dbReference type="Proteomes" id="UP000828390">
    <property type="component" value="Unassembled WGS sequence"/>
</dbReference>
<sequence>MACGDSTVGAKVALVIMVLCVVAGTVAIFTPYWSETQGANGDRIYSGLVVECNNTLGWCIDIQGILERYTNTNFYTTQIWSLSLAMIGWVFSVGALVAMIVYACLPNKILAIVVIFLSFIAGGCIIASVIVYSVGVGAFFKNLTRPTLGWSFGLDAAAGCLAIVAAVVVIINSCIIP</sequence>
<evidence type="ECO:0000313" key="3">
    <source>
        <dbReference type="Proteomes" id="UP000828390"/>
    </source>
</evidence>
<keyword evidence="1" id="KW-0472">Membrane</keyword>
<gene>
    <name evidence="2" type="ORF">DPMN_021394</name>
</gene>